<dbReference type="PROSITE" id="PS51029">
    <property type="entry name" value="MADF"/>
    <property type="match status" value="1"/>
</dbReference>
<feature type="compositionally biased region" description="Low complexity" evidence="1">
    <location>
        <begin position="373"/>
        <end position="388"/>
    </location>
</feature>
<feature type="domain" description="MADF" evidence="2">
    <location>
        <begin position="114"/>
        <end position="204"/>
    </location>
</feature>
<accession>A0A8J5CUK6</accession>
<dbReference type="SMART" id="SM00595">
    <property type="entry name" value="MADF"/>
    <property type="match status" value="1"/>
</dbReference>
<name>A0A8J5CUK6_CHIOP</name>
<keyword evidence="4" id="KW-1185">Reference proteome</keyword>
<feature type="region of interest" description="Disordered" evidence="1">
    <location>
        <begin position="1"/>
        <end position="98"/>
    </location>
</feature>
<dbReference type="GO" id="GO:0005634">
    <property type="term" value="C:nucleus"/>
    <property type="evidence" value="ECO:0007669"/>
    <property type="project" value="TreeGrafter"/>
</dbReference>
<dbReference type="OrthoDB" id="5984255at2759"/>
<evidence type="ECO:0000259" key="2">
    <source>
        <dbReference type="PROSITE" id="PS51029"/>
    </source>
</evidence>
<comment type="caution">
    <text evidence="3">The sequence shown here is derived from an EMBL/GenBank/DDBJ whole genome shotgun (WGS) entry which is preliminary data.</text>
</comment>
<evidence type="ECO:0000313" key="3">
    <source>
        <dbReference type="EMBL" id="KAG0720377.1"/>
    </source>
</evidence>
<dbReference type="EMBL" id="JACEEZ010012970">
    <property type="protein sequence ID" value="KAG0720377.1"/>
    <property type="molecule type" value="Genomic_DNA"/>
</dbReference>
<dbReference type="PANTHER" id="PTHR12243">
    <property type="entry name" value="MADF DOMAIN TRANSCRIPTION FACTOR"/>
    <property type="match status" value="1"/>
</dbReference>
<reference evidence="3" key="1">
    <citation type="submission" date="2020-07" db="EMBL/GenBank/DDBJ databases">
        <title>The High-quality genome of the commercially important snow crab, Chionoecetes opilio.</title>
        <authorList>
            <person name="Jeong J.-H."/>
            <person name="Ryu S."/>
        </authorList>
    </citation>
    <scope>NUCLEOTIDE SEQUENCE</scope>
    <source>
        <strain evidence="3">MADBK_172401_WGS</strain>
        <tissue evidence="3">Digestive gland</tissue>
    </source>
</reference>
<proteinExistence type="predicted"/>
<feature type="compositionally biased region" description="Acidic residues" evidence="1">
    <location>
        <begin position="29"/>
        <end position="38"/>
    </location>
</feature>
<dbReference type="Pfam" id="PF10545">
    <property type="entry name" value="MADF_DNA_bdg"/>
    <property type="match status" value="1"/>
</dbReference>
<dbReference type="Proteomes" id="UP000770661">
    <property type="component" value="Unassembled WGS sequence"/>
</dbReference>
<feature type="region of interest" description="Disordered" evidence="1">
    <location>
        <begin position="368"/>
        <end position="408"/>
    </location>
</feature>
<feature type="region of interest" description="Disordered" evidence="1">
    <location>
        <begin position="254"/>
        <end position="278"/>
    </location>
</feature>
<protein>
    <recommendedName>
        <fullName evidence="2">MADF domain-containing protein</fullName>
    </recommendedName>
</protein>
<evidence type="ECO:0000256" key="1">
    <source>
        <dbReference type="SAM" id="MobiDB-lite"/>
    </source>
</evidence>
<dbReference type="GO" id="GO:0006357">
    <property type="term" value="P:regulation of transcription by RNA polymerase II"/>
    <property type="evidence" value="ECO:0007669"/>
    <property type="project" value="TreeGrafter"/>
</dbReference>
<organism evidence="3 4">
    <name type="scientific">Chionoecetes opilio</name>
    <name type="common">Atlantic snow crab</name>
    <name type="synonym">Cancer opilio</name>
    <dbReference type="NCBI Taxonomy" id="41210"/>
    <lineage>
        <taxon>Eukaryota</taxon>
        <taxon>Metazoa</taxon>
        <taxon>Ecdysozoa</taxon>
        <taxon>Arthropoda</taxon>
        <taxon>Crustacea</taxon>
        <taxon>Multicrustacea</taxon>
        <taxon>Malacostraca</taxon>
        <taxon>Eumalacostraca</taxon>
        <taxon>Eucarida</taxon>
        <taxon>Decapoda</taxon>
        <taxon>Pleocyemata</taxon>
        <taxon>Brachyura</taxon>
        <taxon>Eubrachyura</taxon>
        <taxon>Majoidea</taxon>
        <taxon>Majidae</taxon>
        <taxon>Chionoecetes</taxon>
    </lineage>
</organism>
<dbReference type="InterPro" id="IPR039353">
    <property type="entry name" value="TF_Adf1"/>
</dbReference>
<sequence>MPPKKKTNKRKVVTAADVHQTEEPLPQADEGDDTDDDSVTAGDPADVVPETEAADAEGEEEAARTGSGAVPKRAKKAAGGKAKAKSKSKTPDDDGGTVINIARPEDITEEQEFKLVAWVEDNEIIYNQATKDFKNKAKKDRMFAECGATIGLSGIRINRWYKSMRCSYGRIKKEFQKSGNAPPVLKYRAAWIWNHLAFLKPHVRNKTPGIIMSRGVSTVQEGEDDEEEAVEVLDGDNDAASTVSSAVYSSARLQGSRRDSTDVPAMVQGKGKAPGSMMKARASSSKAAKSTLDAALSEYLKKTAPEAANMHKEVQDSLAALTQQGDHAAIWGEFLAISARRLPFDLFQRFQMDALALVNRYLGMAERGEDPDQAQPQPQSFMQQLQMARPQRQYKQRDTTWQPYPHVT</sequence>
<dbReference type="AlphaFoldDB" id="A0A8J5CUK6"/>
<feature type="compositionally biased region" description="Basic residues" evidence="1">
    <location>
        <begin position="1"/>
        <end position="12"/>
    </location>
</feature>
<evidence type="ECO:0000313" key="4">
    <source>
        <dbReference type="Proteomes" id="UP000770661"/>
    </source>
</evidence>
<dbReference type="InterPro" id="IPR006578">
    <property type="entry name" value="MADF-dom"/>
</dbReference>
<gene>
    <name evidence="3" type="ORF">GWK47_006810</name>
</gene>
<dbReference type="PANTHER" id="PTHR12243:SF67">
    <property type="entry name" value="COREPRESSOR OF PANGOLIN, ISOFORM A-RELATED"/>
    <property type="match status" value="1"/>
</dbReference>
<feature type="compositionally biased region" description="Basic residues" evidence="1">
    <location>
        <begin position="72"/>
        <end position="88"/>
    </location>
</feature>
<dbReference type="GO" id="GO:0005667">
    <property type="term" value="C:transcription regulator complex"/>
    <property type="evidence" value="ECO:0007669"/>
    <property type="project" value="TreeGrafter"/>
</dbReference>